<organism evidence="4">
    <name type="scientific">Auxenochlorella protothecoides</name>
    <name type="common">Green microalga</name>
    <name type="synonym">Chlorella protothecoides</name>
    <dbReference type="NCBI Taxonomy" id="3075"/>
    <lineage>
        <taxon>Eukaryota</taxon>
        <taxon>Viridiplantae</taxon>
        <taxon>Chlorophyta</taxon>
        <taxon>core chlorophytes</taxon>
        <taxon>Trebouxiophyceae</taxon>
        <taxon>Chlorellales</taxon>
        <taxon>Chlorellaceae</taxon>
        <taxon>Auxenochlorella</taxon>
    </lineage>
</organism>
<evidence type="ECO:0000256" key="1">
    <source>
        <dbReference type="PROSITE-ProRule" id="PRU00339"/>
    </source>
</evidence>
<dbReference type="PROSITE" id="PS50005">
    <property type="entry name" value="TPR"/>
    <property type="match status" value="1"/>
</dbReference>
<feature type="region of interest" description="Disordered" evidence="2">
    <location>
        <begin position="35"/>
        <end position="78"/>
    </location>
</feature>
<dbReference type="EMBL" id="GDKF01003492">
    <property type="protein sequence ID" value="JAT75130.1"/>
    <property type="molecule type" value="Transcribed_RNA"/>
</dbReference>
<feature type="region of interest" description="Disordered" evidence="2">
    <location>
        <begin position="190"/>
        <end position="210"/>
    </location>
</feature>
<sequence>MEAQRRAMQQAQELQAYMKDLLKWEKDVEVKPRVRTTPAAELPPVRESVPGGAGARNGSTGGASTRHTPPTCSTEGLREEGNEHFRKGRLNEAAASYTTSLKLKPTPAAFANRAAVYLKRREWDRAEADCSACLELDAGFVKAYHRRATAREALGDMHGAAADFERVFCHDPSSTQAVESRARCLRAFLDSQPSNGAPSPGSQGPSGPLQVSVSLEACEPGPSPGVSLLLEQEAGGSAAALGLEGRGAEMVPLSTSYKPAGGMQQVEARLSPGSGSPPALDDELPGSHAPPGPDSVETATGLPRSLVTVVDDDRGVRNGTAAQEGVTQVDGQEDQARRVVTTAEQLLGECAAGPEVATSCPAPGLQNKTRDPSMVENQSPGALPPYHGRVPSSGVEFERAWRGSKRDPPAQAALLCAIPPARLPHLLTHVLNPELLAEVAMRVLESVARRQPSLALDLLRALRSVPRFPMLAMGLAPRQCAALRNAWDGCGGLPGAEPELLKAFGLQ</sequence>
<dbReference type="InterPro" id="IPR025986">
    <property type="entry name" value="RPAP3-like_C"/>
</dbReference>
<feature type="compositionally biased region" description="Low complexity" evidence="2">
    <location>
        <begin position="191"/>
        <end position="208"/>
    </location>
</feature>
<protein>
    <recommendedName>
        <fullName evidence="3">RNA-polymerase II-associated protein 3-like C-terminal domain-containing protein</fullName>
    </recommendedName>
</protein>
<name>A0A1D2A7F2_AUXPR</name>
<proteinExistence type="predicted"/>
<feature type="domain" description="RNA-polymerase II-associated protein 3-like C-terminal" evidence="3">
    <location>
        <begin position="391"/>
        <end position="477"/>
    </location>
</feature>
<feature type="compositionally biased region" description="Gly residues" evidence="2">
    <location>
        <begin position="51"/>
        <end position="61"/>
    </location>
</feature>
<dbReference type="PANTHER" id="PTHR47329:SF1">
    <property type="entry name" value="OS05G0129900 PROTEIN"/>
    <property type="match status" value="1"/>
</dbReference>
<dbReference type="Pfam" id="PF13877">
    <property type="entry name" value="RPAP3_C"/>
    <property type="match status" value="1"/>
</dbReference>
<feature type="region of interest" description="Disordered" evidence="2">
    <location>
        <begin position="354"/>
        <end position="390"/>
    </location>
</feature>
<gene>
    <name evidence="4" type="ORF">g.37276</name>
</gene>
<dbReference type="SUPFAM" id="SSF48452">
    <property type="entry name" value="TPR-like"/>
    <property type="match status" value="1"/>
</dbReference>
<dbReference type="SMART" id="SM00028">
    <property type="entry name" value="TPR"/>
    <property type="match status" value="3"/>
</dbReference>
<dbReference type="InterPro" id="IPR011990">
    <property type="entry name" value="TPR-like_helical_dom_sf"/>
</dbReference>
<evidence type="ECO:0000259" key="3">
    <source>
        <dbReference type="Pfam" id="PF13877"/>
    </source>
</evidence>
<reference evidence="4" key="1">
    <citation type="submission" date="2015-08" db="EMBL/GenBank/DDBJ databases">
        <authorList>
            <person name="Babu N.S."/>
            <person name="Beckwith C.J."/>
            <person name="Beseler K.G."/>
            <person name="Brison A."/>
            <person name="Carone J.V."/>
            <person name="Caskin T.P."/>
            <person name="Diamond M."/>
            <person name="Durham M.E."/>
            <person name="Foxe J.M."/>
            <person name="Go M."/>
            <person name="Henderson B.A."/>
            <person name="Jones I.B."/>
            <person name="McGettigan J.A."/>
            <person name="Micheletti S.J."/>
            <person name="Nasrallah M.E."/>
            <person name="Ortiz D."/>
            <person name="Piller C.R."/>
            <person name="Privatt S.R."/>
            <person name="Schneider S.L."/>
            <person name="Sharp S."/>
            <person name="Smith T.C."/>
            <person name="Stanton J.D."/>
            <person name="Ullery H.E."/>
            <person name="Wilson R.J."/>
            <person name="Serrano M.G."/>
            <person name="Buck G."/>
            <person name="Lee V."/>
            <person name="Wang Y."/>
            <person name="Carvalho R."/>
            <person name="Voegtly L."/>
            <person name="Shi R."/>
            <person name="Duckworth R."/>
            <person name="Johnson A."/>
            <person name="Loviza R."/>
            <person name="Walstead R."/>
            <person name="Shah Z."/>
            <person name="Kiflezghi M."/>
            <person name="Wade K."/>
            <person name="Ball S.L."/>
            <person name="Bradley K.W."/>
            <person name="Asai D.J."/>
            <person name="Bowman C.A."/>
            <person name="Russell D.A."/>
            <person name="Pope W.H."/>
            <person name="Jacobs-Sera D."/>
            <person name="Hendrix R.W."/>
            <person name="Hatfull G.F."/>
        </authorList>
    </citation>
    <scope>NUCLEOTIDE SEQUENCE</scope>
</reference>
<evidence type="ECO:0000256" key="2">
    <source>
        <dbReference type="SAM" id="MobiDB-lite"/>
    </source>
</evidence>
<dbReference type="InterPro" id="IPR019734">
    <property type="entry name" value="TPR_rpt"/>
</dbReference>
<keyword evidence="1" id="KW-0802">TPR repeat</keyword>
<accession>A0A1D2A7F2</accession>
<dbReference type="PANTHER" id="PTHR47329">
    <property type="entry name" value="OS05G0129900 PROTEIN"/>
    <property type="match status" value="1"/>
</dbReference>
<feature type="region of interest" description="Disordered" evidence="2">
    <location>
        <begin position="267"/>
        <end position="335"/>
    </location>
</feature>
<dbReference type="AlphaFoldDB" id="A0A1D2A7F2"/>
<feature type="repeat" description="TPR" evidence="1">
    <location>
        <begin position="74"/>
        <end position="107"/>
    </location>
</feature>
<dbReference type="Gene3D" id="1.25.40.10">
    <property type="entry name" value="Tetratricopeptide repeat domain"/>
    <property type="match status" value="1"/>
</dbReference>
<evidence type="ECO:0000313" key="4">
    <source>
        <dbReference type="EMBL" id="JAT75130.1"/>
    </source>
</evidence>